<gene>
    <name evidence="4" type="primary">hypD</name>
    <name evidence="4" type="ORF">H8E80_02865</name>
</gene>
<keyword evidence="2" id="KW-0479">Metal-binding</keyword>
<evidence type="ECO:0000256" key="1">
    <source>
        <dbReference type="ARBA" id="ARBA00007888"/>
    </source>
</evidence>
<dbReference type="AlphaFoldDB" id="A0A8J6N702"/>
<dbReference type="InterPro" id="IPR002780">
    <property type="entry name" value="Hyd_form_HypD"/>
</dbReference>
<dbReference type="InterPro" id="IPR042244">
    <property type="entry name" value="HypD_2_sf"/>
</dbReference>
<dbReference type="GO" id="GO:0070025">
    <property type="term" value="F:carbon monoxide binding"/>
    <property type="evidence" value="ECO:0007669"/>
    <property type="project" value="TreeGrafter"/>
</dbReference>
<evidence type="ECO:0000313" key="4">
    <source>
        <dbReference type="EMBL" id="MBC8198977.1"/>
    </source>
</evidence>
<dbReference type="NCBIfam" id="TIGR00075">
    <property type="entry name" value="hypD"/>
    <property type="match status" value="1"/>
</dbReference>
<protein>
    <submittedName>
        <fullName evidence="4">Hydrogenase formation protein HypD</fullName>
    </submittedName>
</protein>
<proteinExistence type="inferred from homology"/>
<dbReference type="PANTHER" id="PTHR30149:SF0">
    <property type="entry name" value="HYDROGENASE MATURATION FACTOR HYPD"/>
    <property type="match status" value="1"/>
</dbReference>
<dbReference type="PANTHER" id="PTHR30149">
    <property type="entry name" value="HYDROGENASE PROTEIN ASSEMBLY PROTEIN HYPD"/>
    <property type="match status" value="1"/>
</dbReference>
<dbReference type="GO" id="GO:0051604">
    <property type="term" value="P:protein maturation"/>
    <property type="evidence" value="ECO:0007669"/>
    <property type="project" value="TreeGrafter"/>
</dbReference>
<dbReference type="GO" id="GO:0005506">
    <property type="term" value="F:iron ion binding"/>
    <property type="evidence" value="ECO:0007669"/>
    <property type="project" value="TreeGrafter"/>
</dbReference>
<name>A0A8J6N702_9BACT</name>
<dbReference type="Proteomes" id="UP000603545">
    <property type="component" value="Unassembled WGS sequence"/>
</dbReference>
<dbReference type="Gene3D" id="3.40.50.11750">
    <property type="entry name" value="HypD, alpha/beta domain 1"/>
    <property type="match status" value="2"/>
</dbReference>
<dbReference type="Gene3D" id="6.10.20.100">
    <property type="match status" value="1"/>
</dbReference>
<organism evidence="4 5">
    <name type="scientific">Candidatus Desulfaltia bathyphila</name>
    <dbReference type="NCBI Taxonomy" id="2841697"/>
    <lineage>
        <taxon>Bacteria</taxon>
        <taxon>Pseudomonadati</taxon>
        <taxon>Thermodesulfobacteriota</taxon>
        <taxon>Desulfobacteria</taxon>
        <taxon>Desulfobacterales</taxon>
        <taxon>Desulfobacterales incertae sedis</taxon>
        <taxon>Candidatus Desulfaltia</taxon>
    </lineage>
</organism>
<sequence length="363" mass="39900">MTIKHIEEYRDPEISRAIVDRIKKVSRRKVRLMEVCGTHTMSIFRSGIRALLPETISFLSGPGCPVCVTDQKEIDAFIGLARVDDVIVTTFGDLMRVPGTDSSLQKERANGMDIRIVYSTFDALEIARKNPDKKVVFLGVGFETTAPTIAASIISAKEAKLDNFFVFSAHKIVPPALDALMQTKDVKIDGFILPGHVSVIIGTKAYLPFFGKYKIPCVVAGFEPSDILQPISILVEQIESGNPELINGYPRAVTFDGNGKAQKIMEDVFETVDVVWRGIGVIPKSGLKIRKRFSSFDAEKMIEFSAPESKDPKGCACGEILTGLKIPPECPLYKKLCTPIDPVGPCMVSSEGTCAAYYRYHNG</sequence>
<dbReference type="EMBL" id="JACNLL010000029">
    <property type="protein sequence ID" value="MBC8198977.1"/>
    <property type="molecule type" value="Genomic_DNA"/>
</dbReference>
<dbReference type="Pfam" id="PF01924">
    <property type="entry name" value="HypD"/>
    <property type="match status" value="1"/>
</dbReference>
<dbReference type="PIRSF" id="PIRSF005622">
    <property type="entry name" value="Hydrgn_mat_hypD"/>
    <property type="match status" value="1"/>
</dbReference>
<dbReference type="InterPro" id="IPR042243">
    <property type="entry name" value="HypD_1"/>
</dbReference>
<evidence type="ECO:0000256" key="2">
    <source>
        <dbReference type="ARBA" id="ARBA00022723"/>
    </source>
</evidence>
<comment type="similarity">
    <text evidence="1">Belongs to the HypD family.</text>
</comment>
<keyword evidence="3" id="KW-0408">Iron</keyword>
<evidence type="ECO:0000313" key="5">
    <source>
        <dbReference type="Proteomes" id="UP000603545"/>
    </source>
</evidence>
<evidence type="ECO:0000256" key="3">
    <source>
        <dbReference type="ARBA" id="ARBA00023004"/>
    </source>
</evidence>
<comment type="caution">
    <text evidence="4">The sequence shown here is derived from an EMBL/GenBank/DDBJ whole genome shotgun (WGS) entry which is preliminary data.</text>
</comment>
<reference evidence="4 5" key="1">
    <citation type="submission" date="2020-08" db="EMBL/GenBank/DDBJ databases">
        <title>Bridging the membrane lipid divide: bacteria of the FCB group superphylum have the potential to synthesize archaeal ether lipids.</title>
        <authorList>
            <person name="Villanueva L."/>
            <person name="Von Meijenfeldt F.A.B."/>
            <person name="Westbye A.B."/>
            <person name="Yadav S."/>
            <person name="Hopmans E.C."/>
            <person name="Dutilh B.E."/>
            <person name="Sinninghe Damste J.S."/>
        </authorList>
    </citation>
    <scope>NUCLEOTIDE SEQUENCE [LARGE SCALE GENOMIC DNA]</scope>
    <source>
        <strain evidence="4">NIOZ-UU82</strain>
    </source>
</reference>
<accession>A0A8J6N702</accession>
<dbReference type="GO" id="GO:0051539">
    <property type="term" value="F:4 iron, 4 sulfur cluster binding"/>
    <property type="evidence" value="ECO:0007669"/>
    <property type="project" value="TreeGrafter"/>
</dbReference>